<sequence>MDQAPTQGYAGILLAAGRGARFDPSGHQNKLLQLLSDGETVVAHAARNLRSALGSALAVIPADSPLLCAHLSSEGFAVTKCVNAASGMAASLTHGLRLTPHAAGWVIALGDMPFIQADTMTRLVEALRQGADIAVPCYRGRRGNPVAFSRRHLDLLLQLSGDIGARQLLQSLPVMEITVDDPGVCRDIDTVADLRNCRCSKETVHA</sequence>
<dbReference type="Proteomes" id="UP000266327">
    <property type="component" value="Unassembled WGS sequence"/>
</dbReference>
<feature type="domain" description="MobA-like NTP transferase" evidence="2">
    <location>
        <begin position="11"/>
        <end position="172"/>
    </location>
</feature>
<dbReference type="SUPFAM" id="SSF53448">
    <property type="entry name" value="Nucleotide-diphospho-sugar transferases"/>
    <property type="match status" value="1"/>
</dbReference>
<dbReference type="OrthoDB" id="5298793at2"/>
<dbReference type="EMBL" id="QYUQ01000002">
    <property type="protein sequence ID" value="RJG01423.1"/>
    <property type="molecule type" value="Genomic_DNA"/>
</dbReference>
<accession>A0A3A3FZ36</accession>
<evidence type="ECO:0000256" key="1">
    <source>
        <dbReference type="ARBA" id="ARBA00022842"/>
    </source>
</evidence>
<evidence type="ECO:0000313" key="4">
    <source>
        <dbReference type="Proteomes" id="UP000266327"/>
    </source>
</evidence>
<keyword evidence="1" id="KW-0460">Magnesium</keyword>
<dbReference type="CDD" id="cd04182">
    <property type="entry name" value="GT_2_like_f"/>
    <property type="match status" value="1"/>
</dbReference>
<comment type="caution">
    <text evidence="3">The sequence shown here is derived from an EMBL/GenBank/DDBJ whole genome shotgun (WGS) entry which is preliminary data.</text>
</comment>
<proteinExistence type="predicted"/>
<dbReference type="RefSeq" id="WP_119784871.1">
    <property type="nucleotide sequence ID" value="NZ_QYUQ01000002.1"/>
</dbReference>
<reference evidence="4" key="1">
    <citation type="submission" date="2018-09" db="EMBL/GenBank/DDBJ databases">
        <authorList>
            <person name="Zhu H."/>
        </authorList>
    </citation>
    <scope>NUCLEOTIDE SEQUENCE [LARGE SCALE GENOMIC DNA]</scope>
    <source>
        <strain evidence="4">K1S02-23</strain>
    </source>
</reference>
<dbReference type="Pfam" id="PF12804">
    <property type="entry name" value="NTP_transf_3"/>
    <property type="match status" value="1"/>
</dbReference>
<keyword evidence="3" id="KW-0808">Transferase</keyword>
<dbReference type="AlphaFoldDB" id="A0A3A3FZ36"/>
<organism evidence="3 4">
    <name type="scientific">Noviherbaspirillum sedimenti</name>
    <dbReference type="NCBI Taxonomy" id="2320865"/>
    <lineage>
        <taxon>Bacteria</taxon>
        <taxon>Pseudomonadati</taxon>
        <taxon>Pseudomonadota</taxon>
        <taxon>Betaproteobacteria</taxon>
        <taxon>Burkholderiales</taxon>
        <taxon>Oxalobacteraceae</taxon>
        <taxon>Noviherbaspirillum</taxon>
    </lineage>
</organism>
<name>A0A3A3FZ36_9BURK</name>
<evidence type="ECO:0000313" key="3">
    <source>
        <dbReference type="EMBL" id="RJG01423.1"/>
    </source>
</evidence>
<protein>
    <submittedName>
        <fullName evidence="3">Nucleotidyltransferase family protein</fullName>
    </submittedName>
</protein>
<dbReference type="PANTHER" id="PTHR43777:SF1">
    <property type="entry name" value="MOLYBDENUM COFACTOR CYTIDYLYLTRANSFERASE"/>
    <property type="match status" value="1"/>
</dbReference>
<dbReference type="InterPro" id="IPR025877">
    <property type="entry name" value="MobA-like_NTP_Trfase"/>
</dbReference>
<evidence type="ECO:0000259" key="2">
    <source>
        <dbReference type="Pfam" id="PF12804"/>
    </source>
</evidence>
<dbReference type="Gene3D" id="3.90.550.10">
    <property type="entry name" value="Spore Coat Polysaccharide Biosynthesis Protein SpsA, Chain A"/>
    <property type="match status" value="1"/>
</dbReference>
<dbReference type="GO" id="GO:0016779">
    <property type="term" value="F:nucleotidyltransferase activity"/>
    <property type="evidence" value="ECO:0007669"/>
    <property type="project" value="UniProtKB-ARBA"/>
</dbReference>
<keyword evidence="4" id="KW-1185">Reference proteome</keyword>
<dbReference type="PANTHER" id="PTHR43777">
    <property type="entry name" value="MOLYBDENUM COFACTOR CYTIDYLYLTRANSFERASE"/>
    <property type="match status" value="1"/>
</dbReference>
<gene>
    <name evidence="3" type="ORF">D3878_07355</name>
</gene>
<dbReference type="InterPro" id="IPR029044">
    <property type="entry name" value="Nucleotide-diphossugar_trans"/>
</dbReference>